<evidence type="ECO:0000313" key="1">
    <source>
        <dbReference type="EMBL" id="EGB01766.1"/>
    </source>
</evidence>
<dbReference type="AlphaFoldDB" id="F0YSZ3"/>
<dbReference type="EMBL" id="GL834214">
    <property type="protein sequence ID" value="EGB01766.1"/>
    <property type="molecule type" value="Genomic_DNA"/>
</dbReference>
<name>F0YSZ3_AURAN</name>
<dbReference type="Proteomes" id="UP000002729">
    <property type="component" value="Unassembled WGS sequence"/>
</dbReference>
<organism evidence="2">
    <name type="scientific">Aureococcus anophagefferens</name>
    <name type="common">Harmful bloom alga</name>
    <dbReference type="NCBI Taxonomy" id="44056"/>
    <lineage>
        <taxon>Eukaryota</taxon>
        <taxon>Sar</taxon>
        <taxon>Stramenopiles</taxon>
        <taxon>Ochrophyta</taxon>
        <taxon>Pelagophyceae</taxon>
        <taxon>Pelagomonadales</taxon>
        <taxon>Pelagomonadaceae</taxon>
        <taxon>Aureococcus</taxon>
    </lineage>
</organism>
<keyword evidence="2" id="KW-1185">Reference proteome</keyword>
<dbReference type="InParanoid" id="F0YSZ3"/>
<protein>
    <submittedName>
        <fullName evidence="1">Uncharacterized protein</fullName>
    </submittedName>
</protein>
<accession>F0YSZ3</accession>
<dbReference type="GeneID" id="20227575"/>
<dbReference type="RefSeq" id="XP_009043535.1">
    <property type="nucleotide sequence ID" value="XM_009045287.1"/>
</dbReference>
<gene>
    <name evidence="1" type="ORF">AURANDRAFT_69517</name>
</gene>
<feature type="non-terminal residue" evidence="1">
    <location>
        <position position="1"/>
    </location>
</feature>
<sequence>VKRNHLATALRKALRKILKSLDDADFTRINKLNIGFTGLIHGPKMAVKFLGHNSQLLDRVSALHHSGQSFAAIARLGANVDASVACPVFADLELALASGPKVGFVGEYNARWLATRAAALLGLRCPAQARTTWREATRVLGVLGKGEDDGIKTLKARGETPLTVLEAAG</sequence>
<proteinExistence type="predicted"/>
<reference evidence="1 2" key="1">
    <citation type="journal article" date="2011" name="Proc. Natl. Acad. Sci. U.S.A.">
        <title>Niche of harmful alga Aureococcus anophagefferens revealed through ecogenomics.</title>
        <authorList>
            <person name="Gobler C.J."/>
            <person name="Berry D.L."/>
            <person name="Dyhrman S.T."/>
            <person name="Wilhelm S.W."/>
            <person name="Salamov A."/>
            <person name="Lobanov A.V."/>
            <person name="Zhang Y."/>
            <person name="Collier J.L."/>
            <person name="Wurch L.L."/>
            <person name="Kustka A.B."/>
            <person name="Dill B.D."/>
            <person name="Shah M."/>
            <person name="VerBerkmoes N.C."/>
            <person name="Kuo A."/>
            <person name="Terry A."/>
            <person name="Pangilinan J."/>
            <person name="Lindquist E.A."/>
            <person name="Lucas S."/>
            <person name="Paulsen I.T."/>
            <person name="Hattenrath-Lehmann T.K."/>
            <person name="Talmage S.C."/>
            <person name="Walker E.A."/>
            <person name="Koch F."/>
            <person name="Burson A.M."/>
            <person name="Marcoval M.A."/>
            <person name="Tang Y.Z."/>
            <person name="Lecleir G.R."/>
            <person name="Coyne K.J."/>
            <person name="Berg G.M."/>
            <person name="Bertrand E.M."/>
            <person name="Saito M.A."/>
            <person name="Gladyshev V.N."/>
            <person name="Grigoriev I.V."/>
        </authorList>
    </citation>
    <scope>NUCLEOTIDE SEQUENCE [LARGE SCALE GENOMIC DNA]</scope>
    <source>
        <strain evidence="2">CCMP 1984</strain>
    </source>
</reference>
<evidence type="ECO:0000313" key="2">
    <source>
        <dbReference type="Proteomes" id="UP000002729"/>
    </source>
</evidence>
<feature type="non-terminal residue" evidence="1">
    <location>
        <position position="169"/>
    </location>
</feature>
<dbReference type="KEGG" id="aaf:AURANDRAFT_69517"/>